<comment type="caution">
    <text evidence="1">The sequence shown here is derived from an EMBL/GenBank/DDBJ whole genome shotgun (WGS) entry which is preliminary data.</text>
</comment>
<reference evidence="1 2" key="1">
    <citation type="journal article" date="2013" name="Genome Announc.">
        <title>Draft Genome Sequence of Streptomyces viridochromogenes Strain Tu57, Producer of Avilamycin.</title>
        <authorList>
            <person name="Gruning B.A."/>
            <person name="Erxleben A."/>
            <person name="Hahnlein A."/>
            <person name="Gunther S."/>
        </authorList>
    </citation>
    <scope>NUCLEOTIDE SEQUENCE [LARGE SCALE GENOMIC DNA]</scope>
    <source>
        <strain evidence="1 2">Tue57</strain>
    </source>
</reference>
<name>L8P400_STRVR</name>
<dbReference type="PATRIC" id="fig|1160705.3.peg.8072"/>
<dbReference type="Gene3D" id="1.20.1250.20">
    <property type="entry name" value="MFS general substrate transporter like domains"/>
    <property type="match status" value="1"/>
</dbReference>
<evidence type="ECO:0000313" key="1">
    <source>
        <dbReference type="EMBL" id="ELS50863.1"/>
    </source>
</evidence>
<accession>L8P400</accession>
<sequence>MATALAGGATSYLWLMLSRIALGAVTATAGPGIASLIGDYFPAAERARMYGFVLAVNWWAPASGTCCPPM</sequence>
<dbReference type="AlphaFoldDB" id="L8P400"/>
<proteinExistence type="predicted"/>
<dbReference type="InterPro" id="IPR036259">
    <property type="entry name" value="MFS_trans_sf"/>
</dbReference>
<dbReference type="SUPFAM" id="SSF103473">
    <property type="entry name" value="MFS general substrate transporter"/>
    <property type="match status" value="1"/>
</dbReference>
<protein>
    <submittedName>
        <fullName evidence="1">Putative hypothetical integral membrane protein</fullName>
    </submittedName>
</protein>
<evidence type="ECO:0000313" key="2">
    <source>
        <dbReference type="Proteomes" id="UP000011205"/>
    </source>
</evidence>
<organism evidence="1 2">
    <name type="scientific">Streptomyces viridochromogenes Tue57</name>
    <dbReference type="NCBI Taxonomy" id="1160705"/>
    <lineage>
        <taxon>Bacteria</taxon>
        <taxon>Bacillati</taxon>
        <taxon>Actinomycetota</taxon>
        <taxon>Actinomycetes</taxon>
        <taxon>Kitasatosporales</taxon>
        <taxon>Streptomycetaceae</taxon>
        <taxon>Streptomyces</taxon>
    </lineage>
</organism>
<dbReference type="EMBL" id="AMLP01000261">
    <property type="protein sequence ID" value="ELS50863.1"/>
    <property type="molecule type" value="Genomic_DNA"/>
</dbReference>
<gene>
    <name evidence="1" type="ORF">STVIR_8171</name>
</gene>
<dbReference type="Proteomes" id="UP000011205">
    <property type="component" value="Unassembled WGS sequence"/>
</dbReference>